<dbReference type="InterPro" id="IPR014729">
    <property type="entry name" value="Rossmann-like_a/b/a_fold"/>
</dbReference>
<dbReference type="CDD" id="cd00293">
    <property type="entry name" value="USP-like"/>
    <property type="match status" value="1"/>
</dbReference>
<dbReference type="AlphaFoldDB" id="E7QTR6"/>
<gene>
    <name evidence="4" type="ORF">SAMN05444342_2398</name>
    <name evidence="3" type="ORF">ZOD2009_10970</name>
</gene>
<dbReference type="PATRIC" id="fig|797209.4.peg.2155"/>
<dbReference type="Pfam" id="PF00582">
    <property type="entry name" value="Usp"/>
    <property type="match status" value="1"/>
</dbReference>
<name>E7QTR6_HALPU</name>
<dbReference type="Proteomes" id="UP000184203">
    <property type="component" value="Unassembled WGS sequence"/>
</dbReference>
<proteinExistence type="inferred from homology"/>
<dbReference type="EMBL" id="FRAN01000003">
    <property type="protein sequence ID" value="SHK85235.1"/>
    <property type="molecule type" value="Genomic_DNA"/>
</dbReference>
<dbReference type="InterPro" id="IPR006015">
    <property type="entry name" value="Universal_stress_UspA"/>
</dbReference>
<dbReference type="InterPro" id="IPR006016">
    <property type="entry name" value="UspA"/>
</dbReference>
<organism evidence="3 5">
    <name type="scientific">Haladaptatus paucihalophilus DX253</name>
    <dbReference type="NCBI Taxonomy" id="797209"/>
    <lineage>
        <taxon>Archaea</taxon>
        <taxon>Methanobacteriati</taxon>
        <taxon>Methanobacteriota</taxon>
        <taxon>Stenosarchaea group</taxon>
        <taxon>Halobacteria</taxon>
        <taxon>Halobacteriales</taxon>
        <taxon>Haladaptataceae</taxon>
        <taxon>Haladaptatus</taxon>
    </lineage>
</organism>
<dbReference type="Gene3D" id="3.40.50.620">
    <property type="entry name" value="HUPs"/>
    <property type="match status" value="1"/>
</dbReference>
<comment type="similarity">
    <text evidence="1">Belongs to the universal stress protein A family.</text>
</comment>
<dbReference type="eggNOG" id="arCOG02053">
    <property type="taxonomic scope" value="Archaea"/>
</dbReference>
<evidence type="ECO:0000313" key="6">
    <source>
        <dbReference type="Proteomes" id="UP000184203"/>
    </source>
</evidence>
<dbReference type="RefSeq" id="WP_007979692.1">
    <property type="nucleotide sequence ID" value="NZ_AEMG01000009.1"/>
</dbReference>
<evidence type="ECO:0000313" key="5">
    <source>
        <dbReference type="Proteomes" id="UP000003751"/>
    </source>
</evidence>
<dbReference type="SUPFAM" id="SSF52402">
    <property type="entry name" value="Adenine nucleotide alpha hydrolases-like"/>
    <property type="match status" value="1"/>
</dbReference>
<dbReference type="PRINTS" id="PR01438">
    <property type="entry name" value="UNVRSLSTRESS"/>
</dbReference>
<evidence type="ECO:0000313" key="4">
    <source>
        <dbReference type="EMBL" id="SHK85235.1"/>
    </source>
</evidence>
<evidence type="ECO:0000259" key="2">
    <source>
        <dbReference type="Pfam" id="PF00582"/>
    </source>
</evidence>
<dbReference type="OrthoDB" id="105697at2157"/>
<accession>E7QTR6</accession>
<dbReference type="PANTHER" id="PTHR46268">
    <property type="entry name" value="STRESS RESPONSE PROTEIN NHAX"/>
    <property type="match status" value="1"/>
</dbReference>
<feature type="domain" description="UspA" evidence="2">
    <location>
        <begin position="1"/>
        <end position="140"/>
    </location>
</feature>
<keyword evidence="6" id="KW-1185">Reference proteome</keyword>
<reference evidence="3 5" key="1">
    <citation type="journal article" date="2014" name="ISME J.">
        <title>Trehalose/2-sulfotrehalose biosynthesis and glycine-betaine uptake are widely spread mechanisms for osmoadaptation in the Halobacteriales.</title>
        <authorList>
            <person name="Youssef N.H."/>
            <person name="Savage-Ashlock K.N."/>
            <person name="McCully A.L."/>
            <person name="Luedtke B."/>
            <person name="Shaw E.I."/>
            <person name="Hoff W.D."/>
            <person name="Elshahed M.S."/>
        </authorList>
    </citation>
    <scope>NUCLEOTIDE SEQUENCE [LARGE SCALE GENOMIC DNA]</scope>
    <source>
        <strain evidence="3 5">DX253</strain>
    </source>
</reference>
<reference evidence="6" key="3">
    <citation type="submission" date="2016-11" db="EMBL/GenBank/DDBJ databases">
        <authorList>
            <person name="Varghese N."/>
            <person name="Submissions S."/>
        </authorList>
    </citation>
    <scope>NUCLEOTIDE SEQUENCE [LARGE SCALE GENOMIC DNA]</scope>
    <source>
        <strain evidence="6">DX253</strain>
    </source>
</reference>
<dbReference type="Proteomes" id="UP000003751">
    <property type="component" value="Unassembled WGS sequence"/>
</dbReference>
<protein>
    <submittedName>
        <fullName evidence="4">Nucleotide-binding universal stress protein, UspA family</fullName>
    </submittedName>
    <submittedName>
        <fullName evidence="3">UspA domain protein</fullName>
    </submittedName>
</protein>
<sequence length="143" mass="15593">MYGEILVPTDGSPEIEDAIAEALDLAASTGGRIHAVSVVDTREYSTLSDAKWLTIERDRTERGESAIADVRKRADERGVPVETELLRGIPHEEILDYADENGIEVVVMGTHGRSGVEHFLNGSVTEKVIRNSTLPILVVRVTA</sequence>
<reference evidence="4" key="2">
    <citation type="submission" date="2016-11" db="EMBL/GenBank/DDBJ databases">
        <authorList>
            <person name="Jaros S."/>
            <person name="Januszkiewicz K."/>
            <person name="Wedrychowicz H."/>
        </authorList>
    </citation>
    <scope>NUCLEOTIDE SEQUENCE [LARGE SCALE GENOMIC DNA]</scope>
    <source>
        <strain evidence="4">DX253</strain>
    </source>
</reference>
<evidence type="ECO:0000256" key="1">
    <source>
        <dbReference type="ARBA" id="ARBA00008791"/>
    </source>
</evidence>
<dbReference type="PANTHER" id="PTHR46268:SF6">
    <property type="entry name" value="UNIVERSAL STRESS PROTEIN UP12"/>
    <property type="match status" value="1"/>
</dbReference>
<evidence type="ECO:0000313" key="3">
    <source>
        <dbReference type="EMBL" id="EFW91995.1"/>
    </source>
</evidence>
<dbReference type="STRING" id="797209.GCA_000376445_02601"/>
<dbReference type="EMBL" id="AEMG01000009">
    <property type="protein sequence ID" value="EFW91995.1"/>
    <property type="molecule type" value="Genomic_DNA"/>
</dbReference>